<protein>
    <submittedName>
        <fullName evidence="2">Uncharacterized protein</fullName>
    </submittedName>
</protein>
<dbReference type="AlphaFoldDB" id="A0A379LPK8"/>
<evidence type="ECO:0000313" key="2">
    <source>
        <dbReference type="EMBL" id="SUD98850.1"/>
    </source>
</evidence>
<reference evidence="2 3" key="1">
    <citation type="submission" date="2018-06" db="EMBL/GenBank/DDBJ databases">
        <authorList>
            <consortium name="Pathogen Informatics"/>
            <person name="Doyle S."/>
        </authorList>
    </citation>
    <scope>NUCLEOTIDE SEQUENCE [LARGE SCALE GENOMIC DNA]</scope>
    <source>
        <strain evidence="2 3">NCTC10526</strain>
    </source>
</reference>
<dbReference type="EMBL" id="UGVC01000005">
    <property type="protein sequence ID" value="SUD98850.1"/>
    <property type="molecule type" value="Genomic_DNA"/>
</dbReference>
<dbReference type="RefSeq" id="WP_115342959.1">
    <property type="nucleotide sequence ID" value="NZ_CAJHAQ010000001.1"/>
</dbReference>
<keyword evidence="3" id="KW-1185">Reference proteome</keyword>
<dbReference type="EMBL" id="UGVC01000001">
    <property type="protein sequence ID" value="SUD90746.1"/>
    <property type="molecule type" value="Genomic_DNA"/>
</dbReference>
<organism evidence="2 3">
    <name type="scientific">Psychrobacter phenylpyruvicus</name>
    <dbReference type="NCBI Taxonomy" id="29432"/>
    <lineage>
        <taxon>Bacteria</taxon>
        <taxon>Pseudomonadati</taxon>
        <taxon>Pseudomonadota</taxon>
        <taxon>Gammaproteobacteria</taxon>
        <taxon>Moraxellales</taxon>
        <taxon>Moraxellaceae</taxon>
        <taxon>Psychrobacter</taxon>
    </lineage>
</organism>
<sequence>MITSSFNVEFDGYEIDFTYIANSKINVLIINNIEIDLNELEGILMPLLKSSYFLHGRVYDEGYDTWQNMDDVSYYEVNERDHSSLTKKSNGLPYPLERTNVLPNV</sequence>
<evidence type="ECO:0000313" key="1">
    <source>
        <dbReference type="EMBL" id="SUD90746.1"/>
    </source>
</evidence>
<dbReference type="Proteomes" id="UP000254123">
    <property type="component" value="Unassembled WGS sequence"/>
</dbReference>
<name>A0A379LPK8_9GAMM</name>
<accession>A0A379LPK8</accession>
<evidence type="ECO:0000313" key="3">
    <source>
        <dbReference type="Proteomes" id="UP000254123"/>
    </source>
</evidence>
<proteinExistence type="predicted"/>
<gene>
    <name evidence="1" type="ORF">NCTC10526_01089</name>
    <name evidence="2" type="ORF">NCTC10526_02833</name>
</gene>